<evidence type="ECO:0000313" key="1">
    <source>
        <dbReference type="EnsemblPlants" id="PGSC0003DMT400035891"/>
    </source>
</evidence>
<keyword evidence="2" id="KW-1185">Reference proteome</keyword>
<accession>M1B2Y9</accession>
<dbReference type="PaxDb" id="4113-PGSC0003DMT400035891"/>
<protein>
    <submittedName>
        <fullName evidence="1">Uncharacterized protein</fullName>
    </submittedName>
</protein>
<reference evidence="2" key="1">
    <citation type="journal article" date="2011" name="Nature">
        <title>Genome sequence and analysis of the tuber crop potato.</title>
        <authorList>
            <consortium name="The Potato Genome Sequencing Consortium"/>
        </authorList>
    </citation>
    <scope>NUCLEOTIDE SEQUENCE [LARGE SCALE GENOMIC DNA]</scope>
    <source>
        <strain evidence="2">cv. DM1-3 516 R44</strain>
    </source>
</reference>
<dbReference type="Proteomes" id="UP000011115">
    <property type="component" value="Unassembled WGS sequence"/>
</dbReference>
<sequence length="115" mass="13035">MIMKKHCLYSLPSPVTFFDLKSIQWLFRPLVSLVLGLTSRCCYKKLHIPPLSTSTKTDIVNPNLPIEPTAIVLPGNNSNMFQVNYVNVLREPFSCSTKKVEPIPIKTITYTNEIP</sequence>
<dbReference type="Gramene" id="PGSC0003DMT400035891">
    <property type="protein sequence ID" value="PGSC0003DMT400035891"/>
    <property type="gene ID" value="PGSC0003DMG400013820"/>
</dbReference>
<dbReference type="HOGENOM" id="CLU_2113268_0_0_1"/>
<organism evidence="1 2">
    <name type="scientific">Solanum tuberosum</name>
    <name type="common">Potato</name>
    <dbReference type="NCBI Taxonomy" id="4113"/>
    <lineage>
        <taxon>Eukaryota</taxon>
        <taxon>Viridiplantae</taxon>
        <taxon>Streptophyta</taxon>
        <taxon>Embryophyta</taxon>
        <taxon>Tracheophyta</taxon>
        <taxon>Spermatophyta</taxon>
        <taxon>Magnoliopsida</taxon>
        <taxon>eudicotyledons</taxon>
        <taxon>Gunneridae</taxon>
        <taxon>Pentapetalae</taxon>
        <taxon>asterids</taxon>
        <taxon>lamiids</taxon>
        <taxon>Solanales</taxon>
        <taxon>Solanaceae</taxon>
        <taxon>Solanoideae</taxon>
        <taxon>Solaneae</taxon>
        <taxon>Solanum</taxon>
    </lineage>
</organism>
<dbReference type="AlphaFoldDB" id="M1B2Y9"/>
<dbReference type="EnsemblPlants" id="PGSC0003DMT400035891">
    <property type="protein sequence ID" value="PGSC0003DMT400035891"/>
    <property type="gene ID" value="PGSC0003DMG400013820"/>
</dbReference>
<evidence type="ECO:0000313" key="2">
    <source>
        <dbReference type="Proteomes" id="UP000011115"/>
    </source>
</evidence>
<name>M1B2Y9_SOLTU</name>
<reference evidence="1" key="2">
    <citation type="submission" date="2015-06" db="UniProtKB">
        <authorList>
            <consortium name="EnsemblPlants"/>
        </authorList>
    </citation>
    <scope>IDENTIFICATION</scope>
    <source>
        <strain evidence="1">DM1-3 516 R44</strain>
    </source>
</reference>
<dbReference type="InParanoid" id="M1B2Y9"/>
<proteinExistence type="predicted"/>